<proteinExistence type="predicted"/>
<evidence type="ECO:0000313" key="2">
    <source>
        <dbReference type="EMBL" id="KAK7082673.1"/>
    </source>
</evidence>
<dbReference type="Proteomes" id="UP001381693">
    <property type="component" value="Unassembled WGS sequence"/>
</dbReference>
<feature type="signal peptide" evidence="1">
    <location>
        <begin position="1"/>
        <end position="21"/>
    </location>
</feature>
<evidence type="ECO:0000313" key="3">
    <source>
        <dbReference type="Proteomes" id="UP001381693"/>
    </source>
</evidence>
<feature type="chain" id="PRO_5042980047" evidence="1">
    <location>
        <begin position="22"/>
        <end position="232"/>
    </location>
</feature>
<accession>A0AAN9ABZ4</accession>
<protein>
    <submittedName>
        <fullName evidence="2">Uncharacterized protein</fullName>
    </submittedName>
</protein>
<organism evidence="2 3">
    <name type="scientific">Halocaridina rubra</name>
    <name type="common">Hawaiian red shrimp</name>
    <dbReference type="NCBI Taxonomy" id="373956"/>
    <lineage>
        <taxon>Eukaryota</taxon>
        <taxon>Metazoa</taxon>
        <taxon>Ecdysozoa</taxon>
        <taxon>Arthropoda</taxon>
        <taxon>Crustacea</taxon>
        <taxon>Multicrustacea</taxon>
        <taxon>Malacostraca</taxon>
        <taxon>Eumalacostraca</taxon>
        <taxon>Eucarida</taxon>
        <taxon>Decapoda</taxon>
        <taxon>Pleocyemata</taxon>
        <taxon>Caridea</taxon>
        <taxon>Atyoidea</taxon>
        <taxon>Atyidae</taxon>
        <taxon>Halocaridina</taxon>
    </lineage>
</organism>
<name>A0AAN9ABZ4_HALRR</name>
<dbReference type="AlphaFoldDB" id="A0AAN9ABZ4"/>
<sequence>MKSSLCFIVLYVITNVSWVGSLKRETNRIFGSNRKLKVILDRSANYFEWEEHNHNNQQKSNITFANWHQMWNSQNLLNDDLSSLYLNTSPYKRKVFGKLIRSRLKIQKRSARKRRDLQRSSDKDFYRNLGWLMQDILSDLSLNVLTVFTDNIRDPRFIKWLAINLGTVWNVKSCRATSDLDSSISSSKSSNFSSANNLLRQLSKLEDHYNKHGLFVSVCSRQDTESLITTVR</sequence>
<dbReference type="EMBL" id="JAXCGZ010003926">
    <property type="protein sequence ID" value="KAK7082673.1"/>
    <property type="molecule type" value="Genomic_DNA"/>
</dbReference>
<reference evidence="2 3" key="1">
    <citation type="submission" date="2023-11" db="EMBL/GenBank/DDBJ databases">
        <title>Halocaridina rubra genome assembly.</title>
        <authorList>
            <person name="Smith C."/>
        </authorList>
    </citation>
    <scope>NUCLEOTIDE SEQUENCE [LARGE SCALE GENOMIC DNA]</scope>
    <source>
        <strain evidence="2">EP-1</strain>
        <tissue evidence="2">Whole</tissue>
    </source>
</reference>
<evidence type="ECO:0000256" key="1">
    <source>
        <dbReference type="SAM" id="SignalP"/>
    </source>
</evidence>
<comment type="caution">
    <text evidence="2">The sequence shown here is derived from an EMBL/GenBank/DDBJ whole genome shotgun (WGS) entry which is preliminary data.</text>
</comment>
<keyword evidence="3" id="KW-1185">Reference proteome</keyword>
<keyword evidence="1" id="KW-0732">Signal</keyword>
<gene>
    <name evidence="2" type="ORF">SK128_004539</name>
</gene>